<dbReference type="OrthoDB" id="9812600at2"/>
<dbReference type="EMBL" id="JACIFU010000003">
    <property type="protein sequence ID" value="MBB4174823.1"/>
    <property type="molecule type" value="Genomic_DNA"/>
</dbReference>
<protein>
    <submittedName>
        <fullName evidence="2">FkbM family methyltransferase</fullName>
    </submittedName>
</protein>
<name>A0A7W6M9A4_9RHOB</name>
<proteinExistence type="predicted"/>
<dbReference type="InterPro" id="IPR052514">
    <property type="entry name" value="SAM-dependent_MTase"/>
</dbReference>
<dbReference type="InterPro" id="IPR029063">
    <property type="entry name" value="SAM-dependent_MTases_sf"/>
</dbReference>
<sequence>MTTLSTSLRLKHRVATSPFSGVAGRLRDVVRRARGVRHPELGLLRCEDAMIDAVMKRRIGRDWNCLDVGAHLGSVFYRLCELAPQGHHAMVEASADKAAMLRARFGADRVHEVAVSDTPGEVSFFENLDDSGFSSLANRSSRGRVVERKVTAARLDDLMGDARVDFIKIDVEGFEFPALRGAKKLLERCRPVIQFEAGAVADDDLQTATTDALFDWLTNQMNYDVYAAFDLFYDRPAIDAAMFASYRRYPFLAFNYFALPRGNDTP</sequence>
<comment type="caution">
    <text evidence="2">The sequence shown here is derived from an EMBL/GenBank/DDBJ whole genome shotgun (WGS) entry which is preliminary data.</text>
</comment>
<dbReference type="PANTHER" id="PTHR34203:SF15">
    <property type="entry name" value="SLL1173 PROTEIN"/>
    <property type="match status" value="1"/>
</dbReference>
<dbReference type="Gene3D" id="3.40.50.150">
    <property type="entry name" value="Vaccinia Virus protein VP39"/>
    <property type="match status" value="1"/>
</dbReference>
<evidence type="ECO:0000313" key="3">
    <source>
        <dbReference type="Proteomes" id="UP000565745"/>
    </source>
</evidence>
<gene>
    <name evidence="2" type="ORF">GGR93_002611</name>
</gene>
<dbReference type="PANTHER" id="PTHR34203">
    <property type="entry name" value="METHYLTRANSFERASE, FKBM FAMILY PROTEIN"/>
    <property type="match status" value="1"/>
</dbReference>
<dbReference type="RefSeq" id="WP_025056068.1">
    <property type="nucleotide sequence ID" value="NZ_JACIFU010000003.1"/>
</dbReference>
<dbReference type="GO" id="GO:0008168">
    <property type="term" value="F:methyltransferase activity"/>
    <property type="evidence" value="ECO:0007669"/>
    <property type="project" value="UniProtKB-KW"/>
</dbReference>
<dbReference type="Pfam" id="PF05050">
    <property type="entry name" value="Methyltransf_21"/>
    <property type="match status" value="1"/>
</dbReference>
<dbReference type="SUPFAM" id="SSF53335">
    <property type="entry name" value="S-adenosyl-L-methionine-dependent methyltransferases"/>
    <property type="match status" value="1"/>
</dbReference>
<dbReference type="NCBIfam" id="TIGR01444">
    <property type="entry name" value="fkbM_fam"/>
    <property type="match status" value="1"/>
</dbReference>
<accession>A0A7W6M9A4</accession>
<keyword evidence="2" id="KW-0489">Methyltransferase</keyword>
<evidence type="ECO:0000259" key="1">
    <source>
        <dbReference type="Pfam" id="PF05050"/>
    </source>
</evidence>
<reference evidence="2 3" key="1">
    <citation type="submission" date="2020-08" db="EMBL/GenBank/DDBJ databases">
        <title>Genomic Encyclopedia of Type Strains, Phase IV (KMG-IV): sequencing the most valuable type-strain genomes for metagenomic binning, comparative biology and taxonomic classification.</title>
        <authorList>
            <person name="Goeker M."/>
        </authorList>
    </citation>
    <scope>NUCLEOTIDE SEQUENCE [LARGE SCALE GENOMIC DNA]</scope>
    <source>
        <strain evidence="2 3">DSM 101015</strain>
    </source>
</reference>
<keyword evidence="3" id="KW-1185">Reference proteome</keyword>
<dbReference type="GO" id="GO:0032259">
    <property type="term" value="P:methylation"/>
    <property type="evidence" value="ECO:0007669"/>
    <property type="project" value="UniProtKB-KW"/>
</dbReference>
<dbReference type="AlphaFoldDB" id="A0A7W6M9A4"/>
<feature type="domain" description="Methyltransferase FkbM" evidence="1">
    <location>
        <begin position="67"/>
        <end position="223"/>
    </location>
</feature>
<dbReference type="Proteomes" id="UP000565745">
    <property type="component" value="Unassembled WGS sequence"/>
</dbReference>
<keyword evidence="2" id="KW-0808">Transferase</keyword>
<organism evidence="2 3">
    <name type="scientific">Sulfitobacter noctilucicola</name>
    <dbReference type="NCBI Taxonomy" id="1342301"/>
    <lineage>
        <taxon>Bacteria</taxon>
        <taxon>Pseudomonadati</taxon>
        <taxon>Pseudomonadota</taxon>
        <taxon>Alphaproteobacteria</taxon>
        <taxon>Rhodobacterales</taxon>
        <taxon>Roseobacteraceae</taxon>
        <taxon>Sulfitobacter</taxon>
    </lineage>
</organism>
<evidence type="ECO:0000313" key="2">
    <source>
        <dbReference type="EMBL" id="MBB4174823.1"/>
    </source>
</evidence>
<dbReference type="InterPro" id="IPR006342">
    <property type="entry name" value="FkbM_mtfrase"/>
</dbReference>